<dbReference type="PANTHER" id="PTHR11207:SF0">
    <property type="entry name" value="RIBONUCLEASE 3"/>
    <property type="match status" value="1"/>
</dbReference>
<dbReference type="STRING" id="105231.A0A1Y1ISL9"/>
<dbReference type="PANTHER" id="PTHR11207">
    <property type="entry name" value="RIBONUCLEASE III"/>
    <property type="match status" value="1"/>
</dbReference>
<dbReference type="GO" id="GO:0004525">
    <property type="term" value="F:ribonuclease III activity"/>
    <property type="evidence" value="ECO:0000318"/>
    <property type="project" value="GO_Central"/>
</dbReference>
<dbReference type="Proteomes" id="UP000054558">
    <property type="component" value="Unassembled WGS sequence"/>
</dbReference>
<keyword evidence="2" id="KW-0540">Nuclease</keyword>
<dbReference type="CDD" id="cd00593">
    <property type="entry name" value="RIBOc"/>
    <property type="match status" value="1"/>
</dbReference>
<evidence type="ECO:0000313" key="9">
    <source>
        <dbReference type="EMBL" id="GAQ91766.1"/>
    </source>
</evidence>
<dbReference type="Pfam" id="PF14622">
    <property type="entry name" value="Ribonucleas_3_3"/>
    <property type="match status" value="1"/>
</dbReference>
<evidence type="ECO:0000256" key="2">
    <source>
        <dbReference type="ARBA" id="ARBA00022722"/>
    </source>
</evidence>
<dbReference type="HAMAP" id="MF_00104">
    <property type="entry name" value="RNase_III"/>
    <property type="match status" value="1"/>
</dbReference>
<dbReference type="SMART" id="SM00535">
    <property type="entry name" value="RIBOc"/>
    <property type="match status" value="1"/>
</dbReference>
<dbReference type="GO" id="GO:0006364">
    <property type="term" value="P:rRNA processing"/>
    <property type="evidence" value="ECO:0007669"/>
    <property type="project" value="InterPro"/>
</dbReference>
<feature type="domain" description="DRBM" evidence="7">
    <location>
        <begin position="182"/>
        <end position="259"/>
    </location>
</feature>
<name>A0A1Y1ISL9_KLENI</name>
<dbReference type="Pfam" id="PF00035">
    <property type="entry name" value="dsrm"/>
    <property type="match status" value="1"/>
</dbReference>
<dbReference type="GO" id="GO:0006396">
    <property type="term" value="P:RNA processing"/>
    <property type="evidence" value="ECO:0000318"/>
    <property type="project" value="GO_Central"/>
</dbReference>
<dbReference type="InterPro" id="IPR006758">
    <property type="entry name" value="A32L"/>
</dbReference>
<comment type="similarity">
    <text evidence="1">Belongs to the ribonuclease III family.</text>
</comment>
<evidence type="ECO:0000256" key="1">
    <source>
        <dbReference type="ARBA" id="ARBA00010183"/>
    </source>
</evidence>
<keyword evidence="3" id="KW-0255">Endonuclease</keyword>
<gene>
    <name evidence="9" type="ORF">KFL_008480070</name>
</gene>
<evidence type="ECO:0000256" key="6">
    <source>
        <dbReference type="PROSITE-ProRule" id="PRU00266"/>
    </source>
</evidence>
<feature type="domain" description="RNase III" evidence="8">
    <location>
        <begin position="38"/>
        <end position="157"/>
    </location>
</feature>
<keyword evidence="10" id="KW-1185">Reference proteome</keyword>
<dbReference type="GO" id="GO:0003725">
    <property type="term" value="F:double-stranded RNA binding"/>
    <property type="evidence" value="ECO:0000318"/>
    <property type="project" value="GO_Central"/>
</dbReference>
<dbReference type="AlphaFoldDB" id="A0A1Y1ISL9"/>
<dbReference type="PROSITE" id="PS50137">
    <property type="entry name" value="DS_RBD"/>
    <property type="match status" value="1"/>
</dbReference>
<evidence type="ECO:0000256" key="3">
    <source>
        <dbReference type="ARBA" id="ARBA00022759"/>
    </source>
</evidence>
<dbReference type="InterPro" id="IPR014720">
    <property type="entry name" value="dsRBD_dom"/>
</dbReference>
<organism evidence="9 10">
    <name type="scientific">Klebsormidium nitens</name>
    <name type="common">Green alga</name>
    <name type="synonym">Ulothrix nitens</name>
    <dbReference type="NCBI Taxonomy" id="105231"/>
    <lineage>
        <taxon>Eukaryota</taxon>
        <taxon>Viridiplantae</taxon>
        <taxon>Streptophyta</taxon>
        <taxon>Klebsormidiophyceae</taxon>
        <taxon>Klebsormidiales</taxon>
        <taxon>Klebsormidiaceae</taxon>
        <taxon>Klebsormidium</taxon>
    </lineage>
</organism>
<dbReference type="SUPFAM" id="SSF52540">
    <property type="entry name" value="P-loop containing nucleoside triphosphate hydrolases"/>
    <property type="match status" value="1"/>
</dbReference>
<dbReference type="Pfam" id="PF04665">
    <property type="entry name" value="Pox_A32"/>
    <property type="match status" value="1"/>
</dbReference>
<dbReference type="Gene3D" id="1.10.1520.10">
    <property type="entry name" value="Ribonuclease III domain"/>
    <property type="match status" value="1"/>
</dbReference>
<keyword evidence="4" id="KW-0378">Hydrolase</keyword>
<dbReference type="CDD" id="cd00882">
    <property type="entry name" value="Ras_like_GTPase"/>
    <property type="match status" value="1"/>
</dbReference>
<dbReference type="OrthoDB" id="416741at2759"/>
<dbReference type="InterPro" id="IPR036389">
    <property type="entry name" value="RNase_III_sf"/>
</dbReference>
<evidence type="ECO:0000259" key="8">
    <source>
        <dbReference type="PROSITE" id="PS50142"/>
    </source>
</evidence>
<dbReference type="SUPFAM" id="SSF69065">
    <property type="entry name" value="RNase III domain-like"/>
    <property type="match status" value="1"/>
</dbReference>
<evidence type="ECO:0000256" key="5">
    <source>
        <dbReference type="ARBA" id="ARBA00022884"/>
    </source>
</evidence>
<dbReference type="PROSITE" id="PS50142">
    <property type="entry name" value="RNASE_3_2"/>
    <property type="match status" value="1"/>
</dbReference>
<dbReference type="CDD" id="cd10845">
    <property type="entry name" value="DSRM_RNAse_III_family"/>
    <property type="match status" value="1"/>
</dbReference>
<evidence type="ECO:0000259" key="7">
    <source>
        <dbReference type="PROSITE" id="PS50137"/>
    </source>
</evidence>
<sequence>MANEAKRDIHELSAERGINRANVEAIPNKNRRPGSPPLRISDLDEYITAFTHKSTLKDYKATHGSNERLELMGDSVLNLVVTKYIYDRYPSCDEGFITRIRTKLVCGSALSAWALELGLQNHIMMNRKAMDQEWNLNPSKLEDTFEALLGGLFVDKGIAACKDFVYPMLDAMDFDEVEKDLNHKDVLMRHMQAVWSNAIAADGINRAQSDYMPQYTVAAACGPDHMRVFHVNVSIGHVFMGMGSDMKKKAAEQEAARRVPMSSGDFNIKKFDLQKLKDHKTLVVIGRRGTGKTTLITDLLYHKRKIPAGIVVSGTEEGNGYYRQFVPDSFIYNTYDEEIVKRLIARQKNLKKLGAKDADCFLLLDNCLFKPSIMKSDTMRFLFMNGRHFSLMVILAAQWIMDIPSAVRANTDYVFIFNDPILNNRKRFYEHYFGVFKSFAQFEAVYKACTSEFECMVLDNTIQSSDPQDCVFWYKSEVHKPFKIGAPEYWSWHKKSFNTEEDDATVTTVNGVKVRKSK</sequence>
<dbReference type="GO" id="GO:0005634">
    <property type="term" value="C:nucleus"/>
    <property type="evidence" value="ECO:0000318"/>
    <property type="project" value="GO_Central"/>
</dbReference>
<protein>
    <submittedName>
        <fullName evidence="9">Ribonuclease III domain</fullName>
    </submittedName>
</protein>
<dbReference type="InterPro" id="IPR027417">
    <property type="entry name" value="P-loop_NTPase"/>
</dbReference>
<accession>A0A1Y1ISL9</accession>
<dbReference type="GO" id="GO:0010468">
    <property type="term" value="P:regulation of gene expression"/>
    <property type="evidence" value="ECO:0000318"/>
    <property type="project" value="GO_Central"/>
</dbReference>
<dbReference type="Gene3D" id="3.30.160.20">
    <property type="match status" value="1"/>
</dbReference>
<proteinExistence type="inferred from homology"/>
<keyword evidence="5 6" id="KW-0694">RNA-binding</keyword>
<dbReference type="EMBL" id="DF237797">
    <property type="protein sequence ID" value="GAQ91766.1"/>
    <property type="molecule type" value="Genomic_DNA"/>
</dbReference>
<dbReference type="Gene3D" id="3.40.50.300">
    <property type="entry name" value="P-loop containing nucleotide triphosphate hydrolases"/>
    <property type="match status" value="1"/>
</dbReference>
<dbReference type="InterPro" id="IPR000999">
    <property type="entry name" value="RNase_III_dom"/>
</dbReference>
<evidence type="ECO:0000313" key="10">
    <source>
        <dbReference type="Proteomes" id="UP000054558"/>
    </source>
</evidence>
<dbReference type="InterPro" id="IPR011907">
    <property type="entry name" value="RNase_III"/>
</dbReference>
<dbReference type="SUPFAM" id="SSF54768">
    <property type="entry name" value="dsRNA-binding domain-like"/>
    <property type="match status" value="1"/>
</dbReference>
<evidence type="ECO:0000256" key="4">
    <source>
        <dbReference type="ARBA" id="ARBA00022801"/>
    </source>
</evidence>
<reference evidence="9 10" key="1">
    <citation type="journal article" date="2014" name="Nat. Commun.">
        <title>Klebsormidium flaccidum genome reveals primary factors for plant terrestrial adaptation.</title>
        <authorList>
            <person name="Hori K."/>
            <person name="Maruyama F."/>
            <person name="Fujisawa T."/>
            <person name="Togashi T."/>
            <person name="Yamamoto N."/>
            <person name="Seo M."/>
            <person name="Sato S."/>
            <person name="Yamada T."/>
            <person name="Mori H."/>
            <person name="Tajima N."/>
            <person name="Moriyama T."/>
            <person name="Ikeuchi M."/>
            <person name="Watanabe M."/>
            <person name="Wada H."/>
            <person name="Kobayashi K."/>
            <person name="Saito M."/>
            <person name="Masuda T."/>
            <person name="Sasaki-Sekimoto Y."/>
            <person name="Mashiguchi K."/>
            <person name="Awai K."/>
            <person name="Shimojima M."/>
            <person name="Masuda S."/>
            <person name="Iwai M."/>
            <person name="Nobusawa T."/>
            <person name="Narise T."/>
            <person name="Kondo S."/>
            <person name="Saito H."/>
            <person name="Sato R."/>
            <person name="Murakawa M."/>
            <person name="Ihara Y."/>
            <person name="Oshima-Yamada Y."/>
            <person name="Ohtaka K."/>
            <person name="Satoh M."/>
            <person name="Sonobe K."/>
            <person name="Ishii M."/>
            <person name="Ohtani R."/>
            <person name="Kanamori-Sato M."/>
            <person name="Honoki R."/>
            <person name="Miyazaki D."/>
            <person name="Mochizuki H."/>
            <person name="Umetsu J."/>
            <person name="Higashi K."/>
            <person name="Shibata D."/>
            <person name="Kamiya Y."/>
            <person name="Sato N."/>
            <person name="Nakamura Y."/>
            <person name="Tabata S."/>
            <person name="Ida S."/>
            <person name="Kurokawa K."/>
            <person name="Ohta H."/>
        </authorList>
    </citation>
    <scope>NUCLEOTIDE SEQUENCE [LARGE SCALE GENOMIC DNA]</scope>
    <source>
        <strain evidence="9 10">NIES-2285</strain>
    </source>
</reference>